<evidence type="ECO:0000313" key="1">
    <source>
        <dbReference type="EMBL" id="MDN4483568.1"/>
    </source>
</evidence>
<evidence type="ECO:0008006" key="3">
    <source>
        <dbReference type="Google" id="ProtNLM"/>
    </source>
</evidence>
<dbReference type="EMBL" id="JAUHQB010000005">
    <property type="protein sequence ID" value="MDN4483568.1"/>
    <property type="molecule type" value="Genomic_DNA"/>
</dbReference>
<sequence length="307" mass="32328">MSIAWVAAAVRTRALVSGRAGPAGAARLAAAGSLEEARELVARWSYGARVPDPTTVTGLQRATRETLLWQLRVLAGWAPAGGTGILRAAAAPFERDNILGRVRELRGDSAGPAHDLGSLATSWGVLRQAASADDLRASLARTPWGAVEPEEEDRLADLLEAAWLLRYAQTAPAARDWAARRAALVAARAVVVDGDSPSAGLTRRLRPLLGRAWEEARDLPALTVALPPRVRPVLAGIDGAEDLWRAEARDRALTEAEATALMRSGSPRQEVVVAGLALLEVDAWRVQAAAAALEAGPAAREVLDAAA</sequence>
<dbReference type="Proteomes" id="UP001172756">
    <property type="component" value="Unassembled WGS sequence"/>
</dbReference>
<comment type="caution">
    <text evidence="1">The sequence shown here is derived from an EMBL/GenBank/DDBJ whole genome shotgun (WGS) entry which is preliminary data.</text>
</comment>
<organism evidence="1 2">
    <name type="scientific">Demequina lignilytica</name>
    <dbReference type="NCBI Taxonomy" id="3051663"/>
    <lineage>
        <taxon>Bacteria</taxon>
        <taxon>Bacillati</taxon>
        <taxon>Actinomycetota</taxon>
        <taxon>Actinomycetes</taxon>
        <taxon>Micrococcales</taxon>
        <taxon>Demequinaceae</taxon>
        <taxon>Demequina</taxon>
    </lineage>
</organism>
<accession>A0AB35MIH7</accession>
<reference evidence="1 2" key="1">
    <citation type="submission" date="2023-06" db="EMBL/GenBank/DDBJ databases">
        <title>SYSU T0a273.</title>
        <authorList>
            <person name="Gao L."/>
            <person name="Fang B.-Z."/>
            <person name="Li W.-J."/>
        </authorList>
    </citation>
    <scope>NUCLEOTIDE SEQUENCE [LARGE SCALE GENOMIC DNA]</scope>
    <source>
        <strain evidence="1 2">SYSU T0a273</strain>
    </source>
</reference>
<dbReference type="AlphaFoldDB" id="A0AB35MIH7"/>
<dbReference type="RefSeq" id="WP_301160399.1">
    <property type="nucleotide sequence ID" value="NZ_JAUHQB010000005.1"/>
</dbReference>
<evidence type="ECO:0000313" key="2">
    <source>
        <dbReference type="Proteomes" id="UP001172756"/>
    </source>
</evidence>
<name>A0AB35MIH7_9MICO</name>
<gene>
    <name evidence="1" type="ORF">QQ002_08480</name>
</gene>
<protein>
    <recommendedName>
        <fullName evidence="3">V/A-type H+-transporting ATPase subunit C</fullName>
    </recommendedName>
</protein>
<proteinExistence type="predicted"/>